<dbReference type="InterPro" id="IPR036736">
    <property type="entry name" value="ACP-like_sf"/>
</dbReference>
<dbReference type="SUPFAM" id="SSF47336">
    <property type="entry name" value="ACP-like"/>
    <property type="match status" value="1"/>
</dbReference>
<feature type="domain" description="Carrier" evidence="1">
    <location>
        <begin position="38"/>
        <end position="113"/>
    </location>
</feature>
<name>A0A521FIX0_9BACL</name>
<reference evidence="2 3" key="1">
    <citation type="submission" date="2017-05" db="EMBL/GenBank/DDBJ databases">
        <authorList>
            <person name="Varghese N."/>
            <person name="Submissions S."/>
        </authorList>
    </citation>
    <scope>NUCLEOTIDE SEQUENCE [LARGE SCALE GENOMIC DNA]</scope>
    <source>
        <strain evidence="2 3">DSM 45474</strain>
    </source>
</reference>
<sequence length="116" mass="13411">MDHIGKSLTEYFQQLLAVKELHHLKPLQNKEAIKMKKEEIFSILVQHAREVVPELEQHHFQWDDRLADLGANSVDRAEIVMMTLEALSLQIPRIELSEARNLGGLAEILHEKMQHA</sequence>
<dbReference type="Proteomes" id="UP000315636">
    <property type="component" value="Unassembled WGS sequence"/>
</dbReference>
<accession>A0A521FIX0</accession>
<protein>
    <submittedName>
        <fullName evidence="2">Polyketide biosynthesis acyl carrier protein</fullName>
    </submittedName>
</protein>
<dbReference type="AlphaFoldDB" id="A0A521FIX0"/>
<dbReference type="Pfam" id="PF00550">
    <property type="entry name" value="PP-binding"/>
    <property type="match status" value="1"/>
</dbReference>
<dbReference type="PROSITE" id="PS50075">
    <property type="entry name" value="CARRIER"/>
    <property type="match status" value="1"/>
</dbReference>
<dbReference type="EMBL" id="FXTI01000020">
    <property type="protein sequence ID" value="SMO95520.1"/>
    <property type="molecule type" value="Genomic_DNA"/>
</dbReference>
<evidence type="ECO:0000313" key="3">
    <source>
        <dbReference type="Proteomes" id="UP000315636"/>
    </source>
</evidence>
<organism evidence="2 3">
    <name type="scientific">Melghirimyces algeriensis</name>
    <dbReference type="NCBI Taxonomy" id="910412"/>
    <lineage>
        <taxon>Bacteria</taxon>
        <taxon>Bacillati</taxon>
        <taxon>Bacillota</taxon>
        <taxon>Bacilli</taxon>
        <taxon>Bacillales</taxon>
        <taxon>Thermoactinomycetaceae</taxon>
        <taxon>Melghirimyces</taxon>
    </lineage>
</organism>
<dbReference type="InterPro" id="IPR009081">
    <property type="entry name" value="PP-bd_ACP"/>
</dbReference>
<evidence type="ECO:0000313" key="2">
    <source>
        <dbReference type="EMBL" id="SMO95520.1"/>
    </source>
</evidence>
<gene>
    <name evidence="2" type="ORF">SAMN06264849_1204</name>
</gene>
<proteinExistence type="predicted"/>
<dbReference type="Gene3D" id="1.10.1200.10">
    <property type="entry name" value="ACP-like"/>
    <property type="match status" value="1"/>
</dbReference>
<keyword evidence="3" id="KW-1185">Reference proteome</keyword>
<evidence type="ECO:0000259" key="1">
    <source>
        <dbReference type="PROSITE" id="PS50075"/>
    </source>
</evidence>
<dbReference type="NCBIfam" id="NF005502">
    <property type="entry name" value="PRK07117.1"/>
    <property type="match status" value="1"/>
</dbReference>